<dbReference type="AlphaFoldDB" id="A0A916XQ36"/>
<evidence type="ECO:0000313" key="2">
    <source>
        <dbReference type="Proteomes" id="UP000637423"/>
    </source>
</evidence>
<proteinExistence type="predicted"/>
<name>A0A916XQ36_9BURK</name>
<keyword evidence="2" id="KW-1185">Reference proteome</keyword>
<protein>
    <submittedName>
        <fullName evidence="1">Uncharacterized protein</fullName>
    </submittedName>
</protein>
<comment type="caution">
    <text evidence="1">The sequence shown here is derived from an EMBL/GenBank/DDBJ whole genome shotgun (WGS) entry which is preliminary data.</text>
</comment>
<gene>
    <name evidence="1" type="ORF">GCM10011396_46770</name>
</gene>
<reference evidence="1" key="1">
    <citation type="journal article" date="2014" name="Int. J. Syst. Evol. Microbiol.">
        <title>Complete genome sequence of Corynebacterium casei LMG S-19264T (=DSM 44701T), isolated from a smear-ripened cheese.</title>
        <authorList>
            <consortium name="US DOE Joint Genome Institute (JGI-PGF)"/>
            <person name="Walter F."/>
            <person name="Albersmeier A."/>
            <person name="Kalinowski J."/>
            <person name="Ruckert C."/>
        </authorList>
    </citation>
    <scope>NUCLEOTIDE SEQUENCE</scope>
    <source>
        <strain evidence="1">CGMCC 1.10998</strain>
    </source>
</reference>
<accession>A0A916XQ36</accession>
<evidence type="ECO:0000313" key="1">
    <source>
        <dbReference type="EMBL" id="GGC94087.1"/>
    </source>
</evidence>
<reference evidence="1" key="2">
    <citation type="submission" date="2020-09" db="EMBL/GenBank/DDBJ databases">
        <authorList>
            <person name="Sun Q."/>
            <person name="Zhou Y."/>
        </authorList>
    </citation>
    <scope>NUCLEOTIDE SEQUENCE</scope>
    <source>
        <strain evidence="1">CGMCC 1.10998</strain>
    </source>
</reference>
<dbReference type="Proteomes" id="UP000637423">
    <property type="component" value="Unassembled WGS sequence"/>
</dbReference>
<dbReference type="RefSeq" id="WP_229751311.1">
    <property type="nucleotide sequence ID" value="NZ_BMED01000006.1"/>
</dbReference>
<dbReference type="EMBL" id="BMED01000006">
    <property type="protein sequence ID" value="GGC94087.1"/>
    <property type="molecule type" value="Genomic_DNA"/>
</dbReference>
<organism evidence="1 2">
    <name type="scientific">Undibacterium terreum</name>
    <dbReference type="NCBI Taxonomy" id="1224302"/>
    <lineage>
        <taxon>Bacteria</taxon>
        <taxon>Pseudomonadati</taxon>
        <taxon>Pseudomonadota</taxon>
        <taxon>Betaproteobacteria</taxon>
        <taxon>Burkholderiales</taxon>
        <taxon>Oxalobacteraceae</taxon>
        <taxon>Undibacterium</taxon>
    </lineage>
</organism>
<sequence>MNHNISSASAIAFPVPPDEFSAELQSCKHEKFLFEDTPAAARSKTAEIAPLPHISYRSKPRVEQNDFIMRITVDAAAVTELRHVIVGTCGELVNYMRVKPVDHATKMKVWLCLSKSSVDTIIRNVMRALPQAEFGKITPLLPV</sequence>